<dbReference type="Proteomes" id="UP000239772">
    <property type="component" value="Unassembled WGS sequence"/>
</dbReference>
<dbReference type="RefSeq" id="WP_106338107.1">
    <property type="nucleotide sequence ID" value="NZ_PVZS01000019.1"/>
</dbReference>
<dbReference type="InterPro" id="IPR007016">
    <property type="entry name" value="O-antigen_ligase-rel_domated"/>
</dbReference>
<dbReference type="AlphaFoldDB" id="A0A2T1HQS7"/>
<accession>A0A2T1HQS7</accession>
<dbReference type="PANTHER" id="PTHR37422">
    <property type="entry name" value="TEICHURONIC ACID BIOSYNTHESIS PROTEIN TUAE"/>
    <property type="match status" value="1"/>
</dbReference>
<dbReference type="OrthoDB" id="4391260at2"/>
<keyword evidence="4 5" id="KW-0472">Membrane</keyword>
<feature type="domain" description="O-antigen ligase-related" evidence="6">
    <location>
        <begin position="210"/>
        <end position="352"/>
    </location>
</feature>
<feature type="transmembrane region" description="Helical" evidence="5">
    <location>
        <begin position="136"/>
        <end position="154"/>
    </location>
</feature>
<feature type="transmembrane region" description="Helical" evidence="5">
    <location>
        <begin position="250"/>
        <end position="270"/>
    </location>
</feature>
<feature type="transmembrane region" description="Helical" evidence="5">
    <location>
        <begin position="20"/>
        <end position="41"/>
    </location>
</feature>
<feature type="transmembrane region" description="Helical" evidence="5">
    <location>
        <begin position="107"/>
        <end position="124"/>
    </location>
</feature>
<comment type="caution">
    <text evidence="7">The sequence shown here is derived from an EMBL/GenBank/DDBJ whole genome shotgun (WGS) entry which is preliminary data.</text>
</comment>
<evidence type="ECO:0000313" key="7">
    <source>
        <dbReference type="EMBL" id="PSC03869.1"/>
    </source>
</evidence>
<feature type="transmembrane region" description="Helical" evidence="5">
    <location>
        <begin position="53"/>
        <end position="70"/>
    </location>
</feature>
<evidence type="ECO:0000256" key="4">
    <source>
        <dbReference type="ARBA" id="ARBA00023136"/>
    </source>
</evidence>
<dbReference type="EMBL" id="PVZS01000019">
    <property type="protein sequence ID" value="PSC03869.1"/>
    <property type="molecule type" value="Genomic_DNA"/>
</dbReference>
<reference evidence="8" key="1">
    <citation type="submission" date="2018-03" db="EMBL/GenBank/DDBJ databases">
        <authorList>
            <person name="Sun L."/>
            <person name="Liu H."/>
            <person name="Chen W."/>
            <person name="Huang K."/>
            <person name="Liu W."/>
            <person name="Gao X."/>
        </authorList>
    </citation>
    <scope>NUCLEOTIDE SEQUENCE [LARGE SCALE GENOMIC DNA]</scope>
    <source>
        <strain evidence="8">SH9</strain>
    </source>
</reference>
<sequence>MPLHSSAMAAPRHDEGRMTLLVPALIAAVFVGFVLLGPYFSYRDAPTEGEGNALRQVVYLALLAGSFLAARNRPADKAPLAVPLSLKYLLLWCWLSLIWSIEPSIAVRRLVLTCVVIWTVFLIVDRLRFDRTVAVLQWVTSAFLLANFAAVLLAPDVGIHQMADPFDPGLVGDWRGVLVQKNFAGAVCAIAVLLFVLGGQGVNPLWRWLMVVGNLVFLWGTSSKTSMAILGVSLVAGWIFLRHDPRYRGFAILALAAIATTIAVLVQIYWAEITAPFDNQDALTGRVQIWPALFAYAQDHWLFGAGYGSFWNVGDDSPIFRYGKGWVTELGNAHSGYMDVLVQLGVIGLALTVAALLVIPLLSVIASPRVGGRRGALLVALLVFCAGHNGTETSLLERDAIVQVFLIFAIALIEAADTRAPEELEAEDYARLEPMLLPRRRQPRAIAHSPRS</sequence>
<name>A0A2T1HQS7_9HYPH</name>
<feature type="transmembrane region" description="Helical" evidence="5">
    <location>
        <begin position="227"/>
        <end position="243"/>
    </location>
</feature>
<organism evidence="7 8">
    <name type="scientific">Alsobacter soli</name>
    <dbReference type="NCBI Taxonomy" id="2109933"/>
    <lineage>
        <taxon>Bacteria</taxon>
        <taxon>Pseudomonadati</taxon>
        <taxon>Pseudomonadota</taxon>
        <taxon>Alphaproteobacteria</taxon>
        <taxon>Hyphomicrobiales</taxon>
        <taxon>Alsobacteraceae</taxon>
        <taxon>Alsobacter</taxon>
    </lineage>
</organism>
<feature type="transmembrane region" description="Helical" evidence="5">
    <location>
        <begin position="174"/>
        <end position="198"/>
    </location>
</feature>
<dbReference type="Pfam" id="PF04932">
    <property type="entry name" value="Wzy_C"/>
    <property type="match status" value="1"/>
</dbReference>
<comment type="subcellular location">
    <subcellularLocation>
        <location evidence="1">Membrane</location>
        <topology evidence="1">Multi-pass membrane protein</topology>
    </subcellularLocation>
</comment>
<dbReference type="InterPro" id="IPR051533">
    <property type="entry name" value="WaaL-like"/>
</dbReference>
<evidence type="ECO:0000256" key="2">
    <source>
        <dbReference type="ARBA" id="ARBA00022692"/>
    </source>
</evidence>
<feature type="transmembrane region" description="Helical" evidence="5">
    <location>
        <begin position="340"/>
        <end position="365"/>
    </location>
</feature>
<dbReference type="PANTHER" id="PTHR37422:SF17">
    <property type="entry name" value="O-ANTIGEN LIGASE"/>
    <property type="match status" value="1"/>
</dbReference>
<keyword evidence="3 5" id="KW-1133">Transmembrane helix</keyword>
<keyword evidence="2 5" id="KW-0812">Transmembrane</keyword>
<proteinExistence type="predicted"/>
<evidence type="ECO:0000259" key="6">
    <source>
        <dbReference type="Pfam" id="PF04932"/>
    </source>
</evidence>
<keyword evidence="8" id="KW-1185">Reference proteome</keyword>
<feature type="transmembrane region" description="Helical" evidence="5">
    <location>
        <begin position="82"/>
        <end position="101"/>
    </location>
</feature>
<protein>
    <recommendedName>
        <fullName evidence="6">O-antigen ligase-related domain-containing protein</fullName>
    </recommendedName>
</protein>
<evidence type="ECO:0000256" key="1">
    <source>
        <dbReference type="ARBA" id="ARBA00004141"/>
    </source>
</evidence>
<gene>
    <name evidence="7" type="ORF">SLNSH_16470</name>
</gene>
<evidence type="ECO:0000256" key="3">
    <source>
        <dbReference type="ARBA" id="ARBA00022989"/>
    </source>
</evidence>
<evidence type="ECO:0000313" key="8">
    <source>
        <dbReference type="Proteomes" id="UP000239772"/>
    </source>
</evidence>
<evidence type="ECO:0000256" key="5">
    <source>
        <dbReference type="SAM" id="Phobius"/>
    </source>
</evidence>
<dbReference type="GO" id="GO:0016020">
    <property type="term" value="C:membrane"/>
    <property type="evidence" value="ECO:0007669"/>
    <property type="project" value="UniProtKB-SubCell"/>
</dbReference>
<feature type="transmembrane region" description="Helical" evidence="5">
    <location>
        <begin position="205"/>
        <end position="221"/>
    </location>
</feature>